<accession>A0AA40JPP6</accession>
<feature type="non-terminal residue" evidence="1">
    <location>
        <position position="181"/>
    </location>
</feature>
<reference evidence="1 2" key="1">
    <citation type="submission" date="2015-01" db="EMBL/GenBank/DDBJ databases">
        <title>Characterization of Swiss Staphylococcus aureus strains involved in food poisoning.</title>
        <authorList>
            <person name="Crovadore J."/>
            <person name="Chablais R."/>
            <person name="Tonacini J."/>
            <person name="Schnyder B."/>
            <person name="Lefort F."/>
        </authorList>
    </citation>
    <scope>NUCLEOTIDE SEQUENCE [LARGE SCALE GENOMIC DNA]</scope>
    <source>
        <strain evidence="1 2">SA-120</strain>
    </source>
</reference>
<gene>
    <name evidence="1" type="ORF">QU38_02435</name>
</gene>
<dbReference type="EMBL" id="JXIG01000519">
    <property type="protein sequence ID" value="KIU01224.1"/>
    <property type="molecule type" value="Genomic_DNA"/>
</dbReference>
<protein>
    <submittedName>
        <fullName evidence="1">Uncharacterized protein</fullName>
    </submittedName>
</protein>
<sequence length="181" mass="19711">MDRVAELQIVVPPQRNVLGLALVHVVALDGDEVADRRVGDQPGAHRIARRDHPVRAPGRRHAELDAAQMLGFLEVRIERVEGRVEILARRPFDRGDAAIALQQVRLDIGLGAAEEQIAARGRLAREAPGRIALDLGRRVLRRHAQRDAQRVAGELADIGGRGLVAIARAVGVELVLLVHLA</sequence>
<evidence type="ECO:0000313" key="2">
    <source>
        <dbReference type="Proteomes" id="UP000032274"/>
    </source>
</evidence>
<comment type="caution">
    <text evidence="1">The sequence shown here is derived from an EMBL/GenBank/DDBJ whole genome shotgun (WGS) entry which is preliminary data.</text>
</comment>
<evidence type="ECO:0000313" key="1">
    <source>
        <dbReference type="EMBL" id="KIU01224.1"/>
    </source>
</evidence>
<name>A0AA40JPP6_STAAU</name>
<dbReference type="AlphaFoldDB" id="A0AA40JPP6"/>
<proteinExistence type="predicted"/>
<organism evidence="1 2">
    <name type="scientific">Staphylococcus aureus</name>
    <dbReference type="NCBI Taxonomy" id="1280"/>
    <lineage>
        <taxon>Bacteria</taxon>
        <taxon>Bacillati</taxon>
        <taxon>Bacillota</taxon>
        <taxon>Bacilli</taxon>
        <taxon>Bacillales</taxon>
        <taxon>Staphylococcaceae</taxon>
        <taxon>Staphylococcus</taxon>
    </lineage>
</organism>
<dbReference type="Proteomes" id="UP000032274">
    <property type="component" value="Unassembled WGS sequence"/>
</dbReference>